<keyword evidence="2" id="KW-0812">Transmembrane</keyword>
<dbReference type="Proteomes" id="UP000011087">
    <property type="component" value="Unassembled WGS sequence"/>
</dbReference>
<organism evidence="3">
    <name type="scientific">Guillardia theta (strain CCMP2712)</name>
    <name type="common">Cryptophyte</name>
    <dbReference type="NCBI Taxonomy" id="905079"/>
    <lineage>
        <taxon>Eukaryota</taxon>
        <taxon>Cryptophyceae</taxon>
        <taxon>Pyrenomonadales</taxon>
        <taxon>Geminigeraceae</taxon>
        <taxon>Guillardia</taxon>
    </lineage>
</organism>
<dbReference type="PaxDb" id="55529-EKX34597"/>
<reference evidence="5" key="2">
    <citation type="submission" date="2012-11" db="EMBL/GenBank/DDBJ databases">
        <authorList>
            <person name="Kuo A."/>
            <person name="Curtis B.A."/>
            <person name="Tanifuji G."/>
            <person name="Burki F."/>
            <person name="Gruber A."/>
            <person name="Irimia M."/>
            <person name="Maruyama S."/>
            <person name="Arias M.C."/>
            <person name="Ball S.G."/>
            <person name="Gile G.H."/>
            <person name="Hirakawa Y."/>
            <person name="Hopkins J.F."/>
            <person name="Rensing S.A."/>
            <person name="Schmutz J."/>
            <person name="Symeonidi A."/>
            <person name="Elias M."/>
            <person name="Eveleigh R.J."/>
            <person name="Herman E.K."/>
            <person name="Klute M.J."/>
            <person name="Nakayama T."/>
            <person name="Obornik M."/>
            <person name="Reyes-Prieto A."/>
            <person name="Armbrust E.V."/>
            <person name="Aves S.J."/>
            <person name="Beiko R.G."/>
            <person name="Coutinho P."/>
            <person name="Dacks J.B."/>
            <person name="Durnford D.G."/>
            <person name="Fast N.M."/>
            <person name="Green B.R."/>
            <person name="Grisdale C."/>
            <person name="Hempe F."/>
            <person name="Henrissat B."/>
            <person name="Hoppner M.P."/>
            <person name="Ishida K.-I."/>
            <person name="Kim E."/>
            <person name="Koreny L."/>
            <person name="Kroth P.G."/>
            <person name="Liu Y."/>
            <person name="Malik S.-B."/>
            <person name="Maier U.G."/>
            <person name="McRose D."/>
            <person name="Mock T."/>
            <person name="Neilson J.A."/>
            <person name="Onodera N.T."/>
            <person name="Poole A.M."/>
            <person name="Pritham E.J."/>
            <person name="Richards T.A."/>
            <person name="Rocap G."/>
            <person name="Roy S.W."/>
            <person name="Sarai C."/>
            <person name="Schaack S."/>
            <person name="Shirato S."/>
            <person name="Slamovits C.H."/>
            <person name="Spencer D.F."/>
            <person name="Suzuki S."/>
            <person name="Worden A.Z."/>
            <person name="Zauner S."/>
            <person name="Barry K."/>
            <person name="Bell C."/>
            <person name="Bharti A.K."/>
            <person name="Crow J.A."/>
            <person name="Grimwood J."/>
            <person name="Kramer R."/>
            <person name="Lindquist E."/>
            <person name="Lucas S."/>
            <person name="Salamov A."/>
            <person name="McFadden G.I."/>
            <person name="Lane C.E."/>
            <person name="Keeling P.J."/>
            <person name="Gray M.W."/>
            <person name="Grigoriev I.V."/>
            <person name="Archibald J.M."/>
        </authorList>
    </citation>
    <scope>NUCLEOTIDE SEQUENCE</scope>
    <source>
        <strain evidence="5">CCMP2712</strain>
    </source>
</reference>
<feature type="compositionally biased region" description="Basic and acidic residues" evidence="1">
    <location>
        <begin position="184"/>
        <end position="198"/>
    </location>
</feature>
<dbReference type="RefSeq" id="XP_005821577.1">
    <property type="nucleotide sequence ID" value="XM_005821520.1"/>
</dbReference>
<gene>
    <name evidence="3" type="ORF">GUITHDRAFT_166174</name>
</gene>
<name>L1IES8_GUITC</name>
<reference evidence="3 5" key="1">
    <citation type="journal article" date="2012" name="Nature">
        <title>Algal genomes reveal evolutionary mosaicism and the fate of nucleomorphs.</title>
        <authorList>
            <consortium name="DOE Joint Genome Institute"/>
            <person name="Curtis B.A."/>
            <person name="Tanifuji G."/>
            <person name="Burki F."/>
            <person name="Gruber A."/>
            <person name="Irimia M."/>
            <person name="Maruyama S."/>
            <person name="Arias M.C."/>
            <person name="Ball S.G."/>
            <person name="Gile G.H."/>
            <person name="Hirakawa Y."/>
            <person name="Hopkins J.F."/>
            <person name="Kuo A."/>
            <person name="Rensing S.A."/>
            <person name="Schmutz J."/>
            <person name="Symeonidi A."/>
            <person name="Elias M."/>
            <person name="Eveleigh R.J."/>
            <person name="Herman E.K."/>
            <person name="Klute M.J."/>
            <person name="Nakayama T."/>
            <person name="Obornik M."/>
            <person name="Reyes-Prieto A."/>
            <person name="Armbrust E.V."/>
            <person name="Aves S.J."/>
            <person name="Beiko R.G."/>
            <person name="Coutinho P."/>
            <person name="Dacks J.B."/>
            <person name="Durnford D.G."/>
            <person name="Fast N.M."/>
            <person name="Green B.R."/>
            <person name="Grisdale C.J."/>
            <person name="Hempel F."/>
            <person name="Henrissat B."/>
            <person name="Hoppner M.P."/>
            <person name="Ishida K."/>
            <person name="Kim E."/>
            <person name="Koreny L."/>
            <person name="Kroth P.G."/>
            <person name="Liu Y."/>
            <person name="Malik S.B."/>
            <person name="Maier U.G."/>
            <person name="McRose D."/>
            <person name="Mock T."/>
            <person name="Neilson J.A."/>
            <person name="Onodera N.T."/>
            <person name="Poole A.M."/>
            <person name="Pritham E.J."/>
            <person name="Richards T.A."/>
            <person name="Rocap G."/>
            <person name="Roy S.W."/>
            <person name="Sarai C."/>
            <person name="Schaack S."/>
            <person name="Shirato S."/>
            <person name="Slamovits C.H."/>
            <person name="Spencer D.F."/>
            <person name="Suzuki S."/>
            <person name="Worden A.Z."/>
            <person name="Zauner S."/>
            <person name="Barry K."/>
            <person name="Bell C."/>
            <person name="Bharti A.K."/>
            <person name="Crow J.A."/>
            <person name="Grimwood J."/>
            <person name="Kramer R."/>
            <person name="Lindquist E."/>
            <person name="Lucas S."/>
            <person name="Salamov A."/>
            <person name="McFadden G.I."/>
            <person name="Lane C.E."/>
            <person name="Keeling P.J."/>
            <person name="Gray M.W."/>
            <person name="Grigoriev I.V."/>
            <person name="Archibald J.M."/>
        </authorList>
    </citation>
    <scope>NUCLEOTIDE SEQUENCE</scope>
    <source>
        <strain evidence="3 5">CCMP2712</strain>
    </source>
</reference>
<keyword evidence="2" id="KW-0472">Membrane</keyword>
<proteinExistence type="predicted"/>
<sequence length="229" mass="24522">MVQAEHCEGYGAVPGMSRRKMVGEGEQKMDEKRVGVTRIAAVMAIALTAVICVGVFSRHMGATSLEATKLRADSNFDVADAILKSAGVKDKEGSIPASIAALAAQAAKEKETGRLSATVELPQIPKKIAAMAAEAKREIMIERSVDRKKKQQKEAKKLAEEKKEKAEKEEEAAAKHAKAAKKHAAAEKTKATVHDVKKMAAKAKLAAKHAAAADAHGSNKLFKRIFSKK</sequence>
<dbReference type="AlphaFoldDB" id="L1IES8"/>
<dbReference type="GeneID" id="17291315"/>
<accession>L1IES8</accession>
<feature type="compositionally biased region" description="Basic and acidic residues" evidence="1">
    <location>
        <begin position="152"/>
        <end position="174"/>
    </location>
</feature>
<protein>
    <submittedName>
        <fullName evidence="3 4">Uncharacterized protein</fullName>
    </submittedName>
</protein>
<dbReference type="EMBL" id="JH993106">
    <property type="protein sequence ID" value="EKX34597.1"/>
    <property type="molecule type" value="Genomic_DNA"/>
</dbReference>
<evidence type="ECO:0000256" key="2">
    <source>
        <dbReference type="SAM" id="Phobius"/>
    </source>
</evidence>
<reference evidence="4" key="3">
    <citation type="submission" date="2015-06" db="UniProtKB">
        <authorList>
            <consortium name="EnsemblProtists"/>
        </authorList>
    </citation>
    <scope>IDENTIFICATION</scope>
</reference>
<evidence type="ECO:0000256" key="1">
    <source>
        <dbReference type="SAM" id="MobiDB-lite"/>
    </source>
</evidence>
<dbReference type="EnsemblProtists" id="EKX34597">
    <property type="protein sequence ID" value="EKX34597"/>
    <property type="gene ID" value="GUITHDRAFT_166174"/>
</dbReference>
<keyword evidence="5" id="KW-1185">Reference proteome</keyword>
<evidence type="ECO:0000313" key="3">
    <source>
        <dbReference type="EMBL" id="EKX34597.1"/>
    </source>
</evidence>
<evidence type="ECO:0000313" key="4">
    <source>
        <dbReference type="EnsemblProtists" id="EKX34597"/>
    </source>
</evidence>
<dbReference type="HOGENOM" id="CLU_1211761_0_0_1"/>
<feature type="region of interest" description="Disordered" evidence="1">
    <location>
        <begin position="146"/>
        <end position="229"/>
    </location>
</feature>
<feature type="transmembrane region" description="Helical" evidence="2">
    <location>
        <begin position="36"/>
        <end position="56"/>
    </location>
</feature>
<dbReference type="KEGG" id="gtt:GUITHDRAFT_166174"/>
<evidence type="ECO:0000313" key="5">
    <source>
        <dbReference type="Proteomes" id="UP000011087"/>
    </source>
</evidence>
<keyword evidence="2" id="KW-1133">Transmembrane helix</keyword>